<evidence type="ECO:0000256" key="1">
    <source>
        <dbReference type="SAM" id="Phobius"/>
    </source>
</evidence>
<sequence length="81" mass="8562">MDKKLNKKAVRVGFVTAATTVLLLIASPAFAVVRDDGDDPGSGLNVLQTLGLFVATPLVLFGIIAGLVILSDRPRKQQQDS</sequence>
<accession>A0ABV8HUN0</accession>
<keyword evidence="2" id="KW-0732">Signal</keyword>
<evidence type="ECO:0000313" key="4">
    <source>
        <dbReference type="Proteomes" id="UP001595765"/>
    </source>
</evidence>
<proteinExistence type="predicted"/>
<reference evidence="4" key="1">
    <citation type="journal article" date="2019" name="Int. J. Syst. Evol. Microbiol.">
        <title>The Global Catalogue of Microorganisms (GCM) 10K type strain sequencing project: providing services to taxonomists for standard genome sequencing and annotation.</title>
        <authorList>
            <consortium name="The Broad Institute Genomics Platform"/>
            <consortium name="The Broad Institute Genome Sequencing Center for Infectious Disease"/>
            <person name="Wu L."/>
            <person name="Ma J."/>
        </authorList>
    </citation>
    <scope>NUCLEOTIDE SEQUENCE [LARGE SCALE GENOMIC DNA]</scope>
    <source>
        <strain evidence="4">CGMCC 4.7237</strain>
    </source>
</reference>
<dbReference type="EMBL" id="JBHSBB010000027">
    <property type="protein sequence ID" value="MFC4035421.1"/>
    <property type="molecule type" value="Genomic_DNA"/>
</dbReference>
<keyword evidence="4" id="KW-1185">Reference proteome</keyword>
<gene>
    <name evidence="3" type="ORF">ACFO3J_28705</name>
</gene>
<keyword evidence="1" id="KW-0472">Membrane</keyword>
<feature type="chain" id="PRO_5047067301" description="Secreted protein" evidence="2">
    <location>
        <begin position="32"/>
        <end position="81"/>
    </location>
</feature>
<evidence type="ECO:0008006" key="5">
    <source>
        <dbReference type="Google" id="ProtNLM"/>
    </source>
</evidence>
<dbReference type="Proteomes" id="UP001595765">
    <property type="component" value="Unassembled WGS sequence"/>
</dbReference>
<comment type="caution">
    <text evidence="3">The sequence shown here is derived from an EMBL/GenBank/DDBJ whole genome shotgun (WGS) entry which is preliminary data.</text>
</comment>
<evidence type="ECO:0000256" key="2">
    <source>
        <dbReference type="SAM" id="SignalP"/>
    </source>
</evidence>
<feature type="signal peptide" evidence="2">
    <location>
        <begin position="1"/>
        <end position="31"/>
    </location>
</feature>
<dbReference type="RefSeq" id="WP_386435344.1">
    <property type="nucleotide sequence ID" value="NZ_JBHSBB010000027.1"/>
</dbReference>
<keyword evidence="1" id="KW-0812">Transmembrane</keyword>
<protein>
    <recommendedName>
        <fullName evidence="5">Secreted protein</fullName>
    </recommendedName>
</protein>
<organism evidence="3 4">
    <name type="scientific">Streptomyces polygonati</name>
    <dbReference type="NCBI Taxonomy" id="1617087"/>
    <lineage>
        <taxon>Bacteria</taxon>
        <taxon>Bacillati</taxon>
        <taxon>Actinomycetota</taxon>
        <taxon>Actinomycetes</taxon>
        <taxon>Kitasatosporales</taxon>
        <taxon>Streptomycetaceae</taxon>
        <taxon>Streptomyces</taxon>
    </lineage>
</organism>
<keyword evidence="1" id="KW-1133">Transmembrane helix</keyword>
<name>A0ABV8HUN0_9ACTN</name>
<feature type="transmembrane region" description="Helical" evidence="1">
    <location>
        <begin position="47"/>
        <end position="70"/>
    </location>
</feature>
<evidence type="ECO:0000313" key="3">
    <source>
        <dbReference type="EMBL" id="MFC4035421.1"/>
    </source>
</evidence>